<evidence type="ECO:0000256" key="2">
    <source>
        <dbReference type="SAM" id="SignalP"/>
    </source>
</evidence>
<sequence>MFIKYFKKINYIIIASLLLLPAGTRAFSLDDLMAEYDEVYYYDDSGSVEITNDIKTSASSGGNTAKNGAVIEGKTRSEIEIETEINGTRVMDIKTEKETENGVLLKIENQVNVDSDKAETETEVEINGEIKKENRTVDLNPKNPADDTEIAAPQVEITTDEPVEAALDVLWDESEESAEGGLCSFEESDCAEGAGSGAEDDRPDDNGGIAAVWSGFIGAIKAGILKILGLWG</sequence>
<feature type="chain" id="PRO_5009521263" description="DUF5666 domain-containing protein" evidence="2">
    <location>
        <begin position="27"/>
        <end position="232"/>
    </location>
</feature>
<dbReference type="STRING" id="1797994.A2227_01805"/>
<keyword evidence="2" id="KW-0732">Signal</keyword>
<feature type="region of interest" description="Disordered" evidence="1">
    <location>
        <begin position="187"/>
        <end position="206"/>
    </location>
</feature>
<name>A0A1F5SLL0_9BACT</name>
<evidence type="ECO:0008006" key="5">
    <source>
        <dbReference type="Google" id="ProtNLM"/>
    </source>
</evidence>
<evidence type="ECO:0000313" key="4">
    <source>
        <dbReference type="Proteomes" id="UP000178367"/>
    </source>
</evidence>
<evidence type="ECO:0000256" key="1">
    <source>
        <dbReference type="SAM" id="MobiDB-lite"/>
    </source>
</evidence>
<reference evidence="3 4" key="1">
    <citation type="journal article" date="2016" name="Nat. Commun.">
        <title>Thousands of microbial genomes shed light on interconnected biogeochemical processes in an aquifer system.</title>
        <authorList>
            <person name="Anantharaman K."/>
            <person name="Brown C.T."/>
            <person name="Hug L.A."/>
            <person name="Sharon I."/>
            <person name="Castelle C.J."/>
            <person name="Probst A.J."/>
            <person name="Thomas B.C."/>
            <person name="Singh A."/>
            <person name="Wilkins M.J."/>
            <person name="Karaoz U."/>
            <person name="Brodie E.L."/>
            <person name="Williams K.H."/>
            <person name="Hubbard S.S."/>
            <person name="Banfield J.F."/>
        </authorList>
    </citation>
    <scope>NUCLEOTIDE SEQUENCE [LARGE SCALE GENOMIC DNA]</scope>
</reference>
<accession>A0A1F5SLL0</accession>
<protein>
    <recommendedName>
        <fullName evidence="5">DUF5666 domain-containing protein</fullName>
    </recommendedName>
</protein>
<gene>
    <name evidence="3" type="ORF">A2227_01805</name>
</gene>
<evidence type="ECO:0000313" key="3">
    <source>
        <dbReference type="EMBL" id="OGF27560.1"/>
    </source>
</evidence>
<proteinExistence type="predicted"/>
<organism evidence="3 4">
    <name type="scientific">Candidatus Falkowbacteria bacterium RIFOXYA2_FULL_47_19</name>
    <dbReference type="NCBI Taxonomy" id="1797994"/>
    <lineage>
        <taxon>Bacteria</taxon>
        <taxon>Candidatus Falkowiibacteriota</taxon>
    </lineage>
</organism>
<dbReference type="EMBL" id="MFGB01000007">
    <property type="protein sequence ID" value="OGF27560.1"/>
    <property type="molecule type" value="Genomic_DNA"/>
</dbReference>
<dbReference type="Proteomes" id="UP000178367">
    <property type="component" value="Unassembled WGS sequence"/>
</dbReference>
<comment type="caution">
    <text evidence="3">The sequence shown here is derived from an EMBL/GenBank/DDBJ whole genome shotgun (WGS) entry which is preliminary data.</text>
</comment>
<dbReference type="AlphaFoldDB" id="A0A1F5SLL0"/>
<feature type="signal peptide" evidence="2">
    <location>
        <begin position="1"/>
        <end position="26"/>
    </location>
</feature>